<protein>
    <submittedName>
        <fullName evidence="1">Uncharacterized protein</fullName>
    </submittedName>
</protein>
<dbReference type="AlphaFoldDB" id="A0A1X6WVV0"/>
<name>A0A1X6WVV0_9MICO</name>
<dbReference type="Proteomes" id="UP000195981">
    <property type="component" value="Unassembled WGS sequence"/>
</dbReference>
<evidence type="ECO:0000313" key="1">
    <source>
        <dbReference type="EMBL" id="SLM88514.1"/>
    </source>
</evidence>
<keyword evidence="2" id="KW-1185">Reference proteome</keyword>
<evidence type="ECO:0000313" key="2">
    <source>
        <dbReference type="Proteomes" id="UP000195981"/>
    </source>
</evidence>
<sequence length="96" mass="10094">MPGARTPDAEAQVGEGYSRLLGLLADHEPTDPAVVDVRARQAVAVARAGRLDEALYQVDELVKDAERASGPEDATAVIAREAQAQVRELAGFPAEG</sequence>
<reference evidence="1 2" key="1">
    <citation type="submission" date="2017-02" db="EMBL/GenBank/DDBJ databases">
        <authorList>
            <person name="Peterson S.W."/>
        </authorList>
    </citation>
    <scope>NUCLEOTIDE SEQUENCE [LARGE SCALE GENOMIC DNA]</scope>
    <source>
        <strain evidence="1 2">CIP104813</strain>
    </source>
</reference>
<gene>
    <name evidence="1" type="ORF">FM110_01935</name>
</gene>
<proteinExistence type="predicted"/>
<organism evidence="1 2">
    <name type="scientific">Brachybacterium nesterenkovii</name>
    <dbReference type="NCBI Taxonomy" id="47847"/>
    <lineage>
        <taxon>Bacteria</taxon>
        <taxon>Bacillati</taxon>
        <taxon>Actinomycetota</taxon>
        <taxon>Actinomycetes</taxon>
        <taxon>Micrococcales</taxon>
        <taxon>Dermabacteraceae</taxon>
        <taxon>Brachybacterium</taxon>
    </lineage>
</organism>
<accession>A0A1X6WVV0</accession>
<dbReference type="EMBL" id="FWFG01000016">
    <property type="protein sequence ID" value="SLM88514.1"/>
    <property type="molecule type" value="Genomic_DNA"/>
</dbReference>